<reference evidence="1" key="1">
    <citation type="submission" date="2020-08" db="EMBL/GenBank/DDBJ databases">
        <title>Multicomponent nature underlies the extraordinary mechanical properties of spider dragline silk.</title>
        <authorList>
            <person name="Kono N."/>
            <person name="Nakamura H."/>
            <person name="Mori M."/>
            <person name="Yoshida Y."/>
            <person name="Ohtoshi R."/>
            <person name="Malay A.D."/>
            <person name="Moran D.A.P."/>
            <person name="Tomita M."/>
            <person name="Numata K."/>
            <person name="Arakawa K."/>
        </authorList>
    </citation>
    <scope>NUCLEOTIDE SEQUENCE</scope>
</reference>
<dbReference type="EMBL" id="BMAW01026086">
    <property type="protein sequence ID" value="GFT95491.1"/>
    <property type="molecule type" value="Genomic_DNA"/>
</dbReference>
<evidence type="ECO:0000313" key="2">
    <source>
        <dbReference type="EMBL" id="GFU40219.1"/>
    </source>
</evidence>
<accession>A0A8X6Q4A3</accession>
<proteinExistence type="predicted"/>
<evidence type="ECO:0000313" key="1">
    <source>
        <dbReference type="EMBL" id="GFT95491.1"/>
    </source>
</evidence>
<sequence length="102" mass="12098">METSNMELDFLLNDAEMSESNFLQNAQYLLVIRQVIKDAEMKLRVFEFIDEIFVELNNVYEEYGRIRDPFLDYELILVTRELIAQKEELNTLMHIAQSCVAE</sequence>
<protein>
    <submittedName>
        <fullName evidence="1">Uncharacterized protein</fullName>
    </submittedName>
</protein>
<dbReference type="AlphaFoldDB" id="A0A8X6Q4A3"/>
<comment type="caution">
    <text evidence="1">The sequence shown here is derived from an EMBL/GenBank/DDBJ whole genome shotgun (WGS) entry which is preliminary data.</text>
</comment>
<gene>
    <name evidence="1" type="ORF">NPIL_123621</name>
    <name evidence="2" type="ORF">NPIL_208581</name>
</gene>
<dbReference type="EMBL" id="BMAW01131639">
    <property type="protein sequence ID" value="GFU40219.1"/>
    <property type="molecule type" value="Genomic_DNA"/>
</dbReference>
<feature type="non-terminal residue" evidence="1">
    <location>
        <position position="102"/>
    </location>
</feature>
<keyword evidence="3" id="KW-1185">Reference proteome</keyword>
<evidence type="ECO:0000313" key="3">
    <source>
        <dbReference type="Proteomes" id="UP000887013"/>
    </source>
</evidence>
<organism evidence="1 3">
    <name type="scientific">Nephila pilipes</name>
    <name type="common">Giant wood spider</name>
    <name type="synonym">Nephila maculata</name>
    <dbReference type="NCBI Taxonomy" id="299642"/>
    <lineage>
        <taxon>Eukaryota</taxon>
        <taxon>Metazoa</taxon>
        <taxon>Ecdysozoa</taxon>
        <taxon>Arthropoda</taxon>
        <taxon>Chelicerata</taxon>
        <taxon>Arachnida</taxon>
        <taxon>Araneae</taxon>
        <taxon>Araneomorphae</taxon>
        <taxon>Entelegynae</taxon>
        <taxon>Araneoidea</taxon>
        <taxon>Nephilidae</taxon>
        <taxon>Nephila</taxon>
    </lineage>
</organism>
<name>A0A8X6Q4A3_NEPPI</name>
<dbReference type="Proteomes" id="UP000887013">
    <property type="component" value="Unassembled WGS sequence"/>
</dbReference>